<dbReference type="GO" id="GO:0006552">
    <property type="term" value="P:L-leucine catabolic process"/>
    <property type="evidence" value="ECO:0007669"/>
    <property type="project" value="TreeGrafter"/>
</dbReference>
<dbReference type="NCBIfam" id="NF004283">
    <property type="entry name" value="PRK05692.1"/>
    <property type="match status" value="1"/>
</dbReference>
<dbReference type="SUPFAM" id="SSF51569">
    <property type="entry name" value="Aldolase"/>
    <property type="match status" value="1"/>
</dbReference>
<dbReference type="RefSeq" id="WP_127691776.1">
    <property type="nucleotide sequence ID" value="NZ_RZUL01000007.1"/>
</dbReference>
<dbReference type="Pfam" id="PF00682">
    <property type="entry name" value="HMGL-like"/>
    <property type="match status" value="1"/>
</dbReference>
<name>A0A437J463_9SPHN</name>
<protein>
    <submittedName>
        <fullName evidence="5">Hydroxymethylglutaryl-CoA lyase</fullName>
    </submittedName>
</protein>
<dbReference type="InterPro" id="IPR043594">
    <property type="entry name" value="HMGL"/>
</dbReference>
<accession>A0A437J463</accession>
<dbReference type="Gene3D" id="3.20.20.70">
    <property type="entry name" value="Aldolase class I"/>
    <property type="match status" value="1"/>
</dbReference>
<dbReference type="InterPro" id="IPR013785">
    <property type="entry name" value="Aldolase_TIM"/>
</dbReference>
<dbReference type="FunFam" id="3.20.20.70:FF:000071">
    <property type="entry name" value="Hydroxymethylglutaryl-CoA lyase"/>
    <property type="match status" value="1"/>
</dbReference>
<reference evidence="5 6" key="1">
    <citation type="submission" date="2019-01" db="EMBL/GenBank/DDBJ databases">
        <authorList>
            <person name="Chen W.-M."/>
        </authorList>
    </citation>
    <scope>NUCLEOTIDE SEQUENCE [LARGE SCALE GENOMIC DNA]</scope>
    <source>
        <strain evidence="5 6">TLA-22</strain>
    </source>
</reference>
<dbReference type="PANTHER" id="PTHR42738">
    <property type="entry name" value="HYDROXYMETHYLGLUTARYL-COA LYASE"/>
    <property type="match status" value="1"/>
</dbReference>
<evidence type="ECO:0000313" key="5">
    <source>
        <dbReference type="EMBL" id="RVT39412.1"/>
    </source>
</evidence>
<keyword evidence="3 5" id="KW-0456">Lyase</keyword>
<evidence type="ECO:0000256" key="3">
    <source>
        <dbReference type="ARBA" id="ARBA00023239"/>
    </source>
</evidence>
<gene>
    <name evidence="5" type="ORF">ENE74_15295</name>
</gene>
<dbReference type="GO" id="GO:0046872">
    <property type="term" value="F:metal ion binding"/>
    <property type="evidence" value="ECO:0007669"/>
    <property type="project" value="UniProtKB-KW"/>
</dbReference>
<proteinExistence type="inferred from homology"/>
<dbReference type="GO" id="GO:0046951">
    <property type="term" value="P:ketone body biosynthetic process"/>
    <property type="evidence" value="ECO:0007669"/>
    <property type="project" value="TreeGrafter"/>
</dbReference>
<dbReference type="PANTHER" id="PTHR42738:SF7">
    <property type="entry name" value="HYDROXYMETHYLGLUTARYL-COA LYASE"/>
    <property type="match status" value="1"/>
</dbReference>
<evidence type="ECO:0000256" key="1">
    <source>
        <dbReference type="ARBA" id="ARBA00009405"/>
    </source>
</evidence>
<keyword evidence="6" id="KW-1185">Reference proteome</keyword>
<dbReference type="GO" id="GO:0004419">
    <property type="term" value="F:hydroxymethylglutaryl-CoA lyase activity"/>
    <property type="evidence" value="ECO:0007669"/>
    <property type="project" value="TreeGrafter"/>
</dbReference>
<evidence type="ECO:0000256" key="2">
    <source>
        <dbReference type="ARBA" id="ARBA00022723"/>
    </source>
</evidence>
<dbReference type="AlphaFoldDB" id="A0A437J463"/>
<organism evidence="5 6">
    <name type="scientific">Sphingobium algorifonticola</name>
    <dbReference type="NCBI Taxonomy" id="2008318"/>
    <lineage>
        <taxon>Bacteria</taxon>
        <taxon>Pseudomonadati</taxon>
        <taxon>Pseudomonadota</taxon>
        <taxon>Alphaproteobacteria</taxon>
        <taxon>Sphingomonadales</taxon>
        <taxon>Sphingomonadaceae</taxon>
        <taxon>Sphingobium</taxon>
    </lineage>
</organism>
<evidence type="ECO:0000313" key="6">
    <source>
        <dbReference type="Proteomes" id="UP000282977"/>
    </source>
</evidence>
<keyword evidence="2" id="KW-0479">Metal-binding</keyword>
<evidence type="ECO:0000259" key="4">
    <source>
        <dbReference type="PROSITE" id="PS50991"/>
    </source>
</evidence>
<sequence length="309" mass="32332">MYTKNVEILEVGPRDGLQNEKTLISTQDKTSLIDRAIAAGARRIEVTSFVNPRAVPQMADAEAVCEQLPERADVTYVSLVLNARGAARALATGRIDQLGAVAVATDSFAMANQGQTSDGSVEVAREIMEKARAAGKTGQVTIAAAFGCPFEGEVAKDRVVAMAVALAEAQPLEICLADTIGAGNPAQVASLFGKVRAAVPRIPLRAHFHNTRGTGLANAWVAVQAGAVTIDSALGGLGGCPFAPGATGNISTEDVVYMFERAGIDTGFDLDALVEANHWLGDLMQRRLPGMVARAPLFPSSSQEKRCAS</sequence>
<dbReference type="OrthoDB" id="9784013at2"/>
<comment type="similarity">
    <text evidence="1">Belongs to the HMG-CoA lyase family.</text>
</comment>
<comment type="caution">
    <text evidence="5">The sequence shown here is derived from an EMBL/GenBank/DDBJ whole genome shotgun (WGS) entry which is preliminary data.</text>
</comment>
<dbReference type="InterPro" id="IPR000891">
    <property type="entry name" value="PYR_CT"/>
</dbReference>
<dbReference type="Proteomes" id="UP000282977">
    <property type="component" value="Unassembled WGS sequence"/>
</dbReference>
<dbReference type="CDD" id="cd07938">
    <property type="entry name" value="DRE_TIM_HMGL"/>
    <property type="match status" value="1"/>
</dbReference>
<dbReference type="PROSITE" id="PS50991">
    <property type="entry name" value="PYR_CT"/>
    <property type="match status" value="1"/>
</dbReference>
<feature type="domain" description="Pyruvate carboxyltransferase" evidence="4">
    <location>
        <begin position="6"/>
        <end position="274"/>
    </location>
</feature>
<dbReference type="EMBL" id="RZUL01000007">
    <property type="protein sequence ID" value="RVT39412.1"/>
    <property type="molecule type" value="Genomic_DNA"/>
</dbReference>